<protein>
    <submittedName>
        <fullName evidence="5">Glycosyltransferase</fullName>
    </submittedName>
</protein>
<proteinExistence type="predicted"/>
<feature type="domain" description="Erythromycin biosynthesis protein CIII-like C-terminal" evidence="4">
    <location>
        <begin position="288"/>
        <end position="381"/>
    </location>
</feature>
<dbReference type="RefSeq" id="WP_263247544.1">
    <property type="nucleotide sequence ID" value="NZ_BAABLT010000038.1"/>
</dbReference>
<dbReference type="CDD" id="cd03784">
    <property type="entry name" value="GT1_Gtf-like"/>
    <property type="match status" value="1"/>
</dbReference>
<dbReference type="PANTHER" id="PTHR48050">
    <property type="entry name" value="STEROL 3-BETA-GLUCOSYLTRANSFERASE"/>
    <property type="match status" value="1"/>
</dbReference>
<evidence type="ECO:0000259" key="4">
    <source>
        <dbReference type="Pfam" id="PF06722"/>
    </source>
</evidence>
<dbReference type="Proteomes" id="UP001597018">
    <property type="component" value="Unassembled WGS sequence"/>
</dbReference>
<dbReference type="InterPro" id="IPR004276">
    <property type="entry name" value="GlycoTrans_28_N"/>
</dbReference>
<dbReference type="Pfam" id="PF06722">
    <property type="entry name" value="EryCIII-like_C"/>
    <property type="match status" value="1"/>
</dbReference>
<keyword evidence="2" id="KW-0045">Antibiotic biosynthesis</keyword>
<accession>A0ABW3FZS7</accession>
<evidence type="ECO:0000313" key="5">
    <source>
        <dbReference type="EMBL" id="MFD0922770.1"/>
    </source>
</evidence>
<dbReference type="Gene3D" id="3.40.50.2000">
    <property type="entry name" value="Glycogen Phosphorylase B"/>
    <property type="match status" value="2"/>
</dbReference>
<dbReference type="Pfam" id="PF03033">
    <property type="entry name" value="Glyco_transf_28"/>
    <property type="match status" value="1"/>
</dbReference>
<dbReference type="EMBL" id="JBHTIW010000024">
    <property type="protein sequence ID" value="MFD0922770.1"/>
    <property type="molecule type" value="Genomic_DNA"/>
</dbReference>
<gene>
    <name evidence="5" type="ORF">ACFQ16_23740</name>
</gene>
<name>A0ABW3FZS7_9PSEU</name>
<dbReference type="SUPFAM" id="SSF53756">
    <property type="entry name" value="UDP-Glycosyltransferase/glycogen phosphorylase"/>
    <property type="match status" value="1"/>
</dbReference>
<comment type="pathway">
    <text evidence="1">Antibiotic biosynthesis; vancomycin biosynthesis.</text>
</comment>
<evidence type="ECO:0000259" key="3">
    <source>
        <dbReference type="Pfam" id="PF03033"/>
    </source>
</evidence>
<evidence type="ECO:0000313" key="6">
    <source>
        <dbReference type="Proteomes" id="UP001597018"/>
    </source>
</evidence>
<comment type="caution">
    <text evidence="5">The sequence shown here is derived from an EMBL/GenBank/DDBJ whole genome shotgun (WGS) entry which is preliminary data.</text>
</comment>
<dbReference type="PANTHER" id="PTHR48050:SF13">
    <property type="entry name" value="STEROL 3-BETA-GLUCOSYLTRANSFERASE UGT80A2"/>
    <property type="match status" value="1"/>
</dbReference>
<evidence type="ECO:0000256" key="2">
    <source>
        <dbReference type="ARBA" id="ARBA00023194"/>
    </source>
</evidence>
<sequence>MRALLSTIGSRGEVQPVVALASRLRDLGQGVRVCAPPDFCDWIEGLGIPAVPVGPSMRRSGWDLSSPEGRRRAAEDTVAAQFAALPEAARGCDVLVACGALQIAARSVAELLGIGYVHAHFCPATLPSPHHPPAPWPGWPQDATGDNRQLWAADARRWNDTWGAALNDHRARAGLAPVDDVRGHVLTDRPWLAADPVLGPWPGERHVVRTGAWILPDERPLPPELAQFLDAGEPPVYFGLGSMPAPAEDIGRVMVAAARAVGRRAIVSRGWADLAPGADGTDRIVIGEVNHQVLFRRVAAVVHHGGAGTTTAVARAGAPHVVLPQVYDQHYWAGRVDTLGIGIAHRHRRPTADSLATALELALEPGVTGRARAVSTTLRSDGARIAARRLVSQWES</sequence>
<evidence type="ECO:0000256" key="1">
    <source>
        <dbReference type="ARBA" id="ARBA00004660"/>
    </source>
</evidence>
<organism evidence="5 6">
    <name type="scientific">Saccharopolyspora rosea</name>
    <dbReference type="NCBI Taxonomy" id="524884"/>
    <lineage>
        <taxon>Bacteria</taxon>
        <taxon>Bacillati</taxon>
        <taxon>Actinomycetota</taxon>
        <taxon>Actinomycetes</taxon>
        <taxon>Pseudonocardiales</taxon>
        <taxon>Pseudonocardiaceae</taxon>
        <taxon>Saccharopolyspora</taxon>
    </lineage>
</organism>
<dbReference type="InterPro" id="IPR002213">
    <property type="entry name" value="UDP_glucos_trans"/>
</dbReference>
<dbReference type="InterPro" id="IPR010610">
    <property type="entry name" value="EryCIII-like_C"/>
</dbReference>
<dbReference type="InterPro" id="IPR050426">
    <property type="entry name" value="Glycosyltransferase_28"/>
</dbReference>
<keyword evidence="6" id="KW-1185">Reference proteome</keyword>
<feature type="domain" description="Glycosyltransferase family 28 N-terminal" evidence="3">
    <location>
        <begin position="4"/>
        <end position="124"/>
    </location>
</feature>
<reference evidence="6" key="1">
    <citation type="journal article" date="2019" name="Int. J. Syst. Evol. Microbiol.">
        <title>The Global Catalogue of Microorganisms (GCM) 10K type strain sequencing project: providing services to taxonomists for standard genome sequencing and annotation.</title>
        <authorList>
            <consortium name="The Broad Institute Genomics Platform"/>
            <consortium name="The Broad Institute Genome Sequencing Center for Infectious Disease"/>
            <person name="Wu L."/>
            <person name="Ma J."/>
        </authorList>
    </citation>
    <scope>NUCLEOTIDE SEQUENCE [LARGE SCALE GENOMIC DNA]</scope>
    <source>
        <strain evidence="6">CCUG 56401</strain>
    </source>
</reference>